<dbReference type="UniPathway" id="UPA00063"/>
<evidence type="ECO:0000313" key="25">
    <source>
        <dbReference type="Proteomes" id="UP000318571"/>
    </source>
</evidence>
<reference evidence="24 25" key="1">
    <citation type="journal article" date="2018" name="Nat. Ecol. Evol.">
        <title>Genomic signatures of mitonuclear coevolution across populations of Tigriopus californicus.</title>
        <authorList>
            <person name="Barreto F.S."/>
            <person name="Watson E.T."/>
            <person name="Lima T.G."/>
            <person name="Willett C.S."/>
            <person name="Edmands S."/>
            <person name="Li W."/>
            <person name="Burton R.S."/>
        </authorList>
    </citation>
    <scope>NUCLEOTIDE SEQUENCE [LARGE SCALE GENOMIC DNA]</scope>
    <source>
        <strain evidence="24 25">San Diego</strain>
    </source>
</reference>
<keyword evidence="8" id="KW-0256">Endoplasmic reticulum</keyword>
<accession>A0A553PH76</accession>
<evidence type="ECO:0000256" key="14">
    <source>
        <dbReference type="ARBA" id="ARBA00023098"/>
    </source>
</evidence>
<dbReference type="GO" id="GO:0016132">
    <property type="term" value="P:brassinosteroid biosynthetic process"/>
    <property type="evidence" value="ECO:0007669"/>
    <property type="project" value="TreeGrafter"/>
</dbReference>
<feature type="transmembrane region" description="Helical" evidence="23">
    <location>
        <begin position="357"/>
        <end position="376"/>
    </location>
</feature>
<dbReference type="OMA" id="WGKPAEC"/>
<evidence type="ECO:0000256" key="11">
    <source>
        <dbReference type="ARBA" id="ARBA00022989"/>
    </source>
</evidence>
<evidence type="ECO:0000256" key="18">
    <source>
        <dbReference type="ARBA" id="ARBA00038851"/>
    </source>
</evidence>
<evidence type="ECO:0000256" key="16">
    <source>
        <dbReference type="ARBA" id="ARBA00023166"/>
    </source>
</evidence>
<feature type="transmembrane region" description="Helical" evidence="23">
    <location>
        <begin position="325"/>
        <end position="351"/>
    </location>
</feature>
<comment type="subcellular location">
    <subcellularLocation>
        <location evidence="1">Endoplasmic reticulum membrane</location>
        <topology evidence="1">Multi-pass membrane protein</topology>
    </subcellularLocation>
</comment>
<feature type="transmembrane region" description="Helical" evidence="23">
    <location>
        <begin position="115"/>
        <end position="137"/>
    </location>
</feature>
<keyword evidence="7" id="KW-0152">Cholesterol biosynthesis</keyword>
<dbReference type="AlphaFoldDB" id="A0A553PH76"/>
<keyword evidence="11 23" id="KW-1133">Transmembrane helix</keyword>
<evidence type="ECO:0000256" key="17">
    <source>
        <dbReference type="ARBA" id="ARBA00023221"/>
    </source>
</evidence>
<feature type="transmembrane region" description="Helical" evidence="23">
    <location>
        <begin position="82"/>
        <end position="103"/>
    </location>
</feature>
<evidence type="ECO:0000256" key="20">
    <source>
        <dbReference type="ARBA" id="ARBA00042688"/>
    </source>
</evidence>
<evidence type="ECO:0000256" key="5">
    <source>
        <dbReference type="ARBA" id="ARBA00022548"/>
    </source>
</evidence>
<keyword evidence="10" id="KW-0752">Steroid biosynthesis</keyword>
<organism evidence="24 25">
    <name type="scientific">Tigriopus californicus</name>
    <name type="common">Marine copepod</name>
    <dbReference type="NCBI Taxonomy" id="6832"/>
    <lineage>
        <taxon>Eukaryota</taxon>
        <taxon>Metazoa</taxon>
        <taxon>Ecdysozoa</taxon>
        <taxon>Arthropoda</taxon>
        <taxon>Crustacea</taxon>
        <taxon>Multicrustacea</taxon>
        <taxon>Hexanauplia</taxon>
        <taxon>Copepoda</taxon>
        <taxon>Harpacticoida</taxon>
        <taxon>Harpacticidae</taxon>
        <taxon>Tigriopus</taxon>
    </lineage>
</organism>
<keyword evidence="5" id="KW-0153">Cholesterol metabolism</keyword>
<evidence type="ECO:0000256" key="13">
    <source>
        <dbReference type="ARBA" id="ARBA00023011"/>
    </source>
</evidence>
<evidence type="ECO:0000256" key="19">
    <source>
        <dbReference type="ARBA" id="ARBA00039984"/>
    </source>
</evidence>
<evidence type="ECO:0000256" key="1">
    <source>
        <dbReference type="ARBA" id="ARBA00004477"/>
    </source>
</evidence>
<evidence type="ECO:0000256" key="21">
    <source>
        <dbReference type="ARBA" id="ARBA00047795"/>
    </source>
</evidence>
<name>A0A553PH76_TIGCA</name>
<evidence type="ECO:0000256" key="15">
    <source>
        <dbReference type="ARBA" id="ARBA00023136"/>
    </source>
</evidence>
<feature type="transmembrane region" description="Helical" evidence="23">
    <location>
        <begin position="39"/>
        <end position="62"/>
    </location>
</feature>
<evidence type="ECO:0000256" key="7">
    <source>
        <dbReference type="ARBA" id="ARBA00022778"/>
    </source>
</evidence>
<keyword evidence="14" id="KW-0443">Lipid metabolism</keyword>
<dbReference type="PANTHER" id="PTHR21257:SF38">
    <property type="entry name" value="7-DEHYDROCHOLESTEROL REDUCTASE"/>
    <property type="match status" value="1"/>
</dbReference>
<dbReference type="Gene3D" id="1.20.120.1630">
    <property type="match status" value="1"/>
</dbReference>
<evidence type="ECO:0000256" key="3">
    <source>
        <dbReference type="ARBA" id="ARBA00005402"/>
    </source>
</evidence>
<comment type="catalytic activity">
    <reaction evidence="22">
        <text>7-dehydrodesmosterol + NADPH + H(+) = desmosterol + NADP(+)</text>
        <dbReference type="Rhea" id="RHEA:46740"/>
        <dbReference type="ChEBI" id="CHEBI:15378"/>
        <dbReference type="ChEBI" id="CHEBI:17737"/>
        <dbReference type="ChEBI" id="CHEBI:27910"/>
        <dbReference type="ChEBI" id="CHEBI:57783"/>
        <dbReference type="ChEBI" id="CHEBI:58349"/>
    </reaction>
    <physiologicalReaction direction="left-to-right" evidence="22">
        <dbReference type="Rhea" id="RHEA:46741"/>
    </physiologicalReaction>
</comment>
<dbReference type="GO" id="GO:0006695">
    <property type="term" value="P:cholesterol biosynthetic process"/>
    <property type="evidence" value="ECO:0007669"/>
    <property type="project" value="UniProtKB-UniPathway"/>
</dbReference>
<evidence type="ECO:0000256" key="12">
    <source>
        <dbReference type="ARBA" id="ARBA00023002"/>
    </source>
</evidence>
<evidence type="ECO:0000256" key="10">
    <source>
        <dbReference type="ARBA" id="ARBA00022955"/>
    </source>
</evidence>
<gene>
    <name evidence="24" type="ORF">TCAL_03858</name>
</gene>
<feature type="transmembrane region" description="Helical" evidence="23">
    <location>
        <begin position="264"/>
        <end position="285"/>
    </location>
</feature>
<keyword evidence="25" id="KW-1185">Reference proteome</keyword>
<protein>
    <recommendedName>
        <fullName evidence="19">7-dehydrocholesterol reductase</fullName>
        <ecNumber evidence="18">1.3.1.21</ecNumber>
    </recommendedName>
    <alternativeName>
        <fullName evidence="20">Sterol Delta(7)-reductase</fullName>
    </alternativeName>
</protein>
<keyword evidence="15 23" id="KW-0472">Membrane</keyword>
<keyword evidence="12" id="KW-0560">Oxidoreductase</keyword>
<evidence type="ECO:0000256" key="22">
    <source>
        <dbReference type="ARBA" id="ARBA00047826"/>
    </source>
</evidence>
<proteinExistence type="inferred from homology"/>
<dbReference type="OrthoDB" id="5326588at2759"/>
<keyword evidence="16" id="KW-1207">Sterol metabolism</keyword>
<dbReference type="GO" id="GO:0047598">
    <property type="term" value="F:7-dehydrocholesterol reductase activity"/>
    <property type="evidence" value="ECO:0007669"/>
    <property type="project" value="UniProtKB-EC"/>
</dbReference>
<dbReference type="InterPro" id="IPR001171">
    <property type="entry name" value="ERG24_DHCR-like"/>
</dbReference>
<dbReference type="EMBL" id="VCGU01000004">
    <property type="protein sequence ID" value="TRY77041.1"/>
    <property type="molecule type" value="Genomic_DNA"/>
</dbReference>
<dbReference type="InterPro" id="IPR018083">
    <property type="entry name" value="Sterol_reductase_CS"/>
</dbReference>
<comment type="catalytic activity">
    <reaction evidence="21">
        <text>cholesterol + NADP(+) = 7-dehydrocholesterol + NADPH + H(+)</text>
        <dbReference type="Rhea" id="RHEA:23984"/>
        <dbReference type="ChEBI" id="CHEBI:15378"/>
        <dbReference type="ChEBI" id="CHEBI:16113"/>
        <dbReference type="ChEBI" id="CHEBI:17759"/>
        <dbReference type="ChEBI" id="CHEBI:57783"/>
        <dbReference type="ChEBI" id="CHEBI:58349"/>
        <dbReference type="EC" id="1.3.1.21"/>
    </reaction>
    <physiologicalReaction direction="right-to-left" evidence="21">
        <dbReference type="Rhea" id="RHEA:23986"/>
    </physiologicalReaction>
</comment>
<evidence type="ECO:0000256" key="23">
    <source>
        <dbReference type="SAM" id="Phobius"/>
    </source>
</evidence>
<dbReference type="PANTHER" id="PTHR21257">
    <property type="entry name" value="DELTA(14)-STEROL REDUCTASE"/>
    <property type="match status" value="1"/>
</dbReference>
<dbReference type="Proteomes" id="UP000318571">
    <property type="component" value="Chromosome 5"/>
</dbReference>
<dbReference type="GO" id="GO:0005789">
    <property type="term" value="C:endoplasmic reticulum membrane"/>
    <property type="evidence" value="ECO:0007669"/>
    <property type="project" value="UniProtKB-SubCell"/>
</dbReference>
<dbReference type="STRING" id="6832.A0A553PH76"/>
<feature type="transmembrane region" description="Helical" evidence="23">
    <location>
        <begin position="13"/>
        <end position="32"/>
    </location>
</feature>
<comment type="pathway">
    <text evidence="2">Steroid biosynthesis; cholesterol biosynthesis.</text>
</comment>
<evidence type="ECO:0000313" key="24">
    <source>
        <dbReference type="EMBL" id="TRY77041.1"/>
    </source>
</evidence>
<feature type="transmembrane region" description="Helical" evidence="23">
    <location>
        <begin position="235"/>
        <end position="258"/>
    </location>
</feature>
<keyword evidence="4" id="KW-0444">Lipid biosynthesis</keyword>
<keyword evidence="17" id="KW-0753">Steroid metabolism</keyword>
<sequence>MNNELYVKVHQEISPPLFLAFFTLITQVLVVLGNPEAEWSILGSVFAWKVVLFFYFWGFLSLKVPGPKFYGPVSPDGDVPEYATRGTQYFLVSNLLYLSVCFFKPDLCLWIYEDFSSIIAVLNLTALALCAVLFVQAKPRPGDVGLPKMFLYYRGVELHPRILDVDVKQWTNCRVGMLGWSILVTTFCIASNLRNGFAPGPIAHAILLNLYLLKFFYWETGYFNTLDITLDRAGYYLCWGCLCWVQVFYTFCAYYLVYYPSQSTLLGSLSIVVFGLLSLTLNYMADYQKEKFKANKGRCFIWGKPAKYLEVETVGSDGRKKKSTLLLSGFWGMSRHMNYVFELMLAFTWSLPGFQLGIWPFLYFIFLLILLVHRTFRDDKKCQQKYGAGWNKYCLMVPYKMIPYVF</sequence>
<feature type="transmembrane region" description="Helical" evidence="23">
    <location>
        <begin position="202"/>
        <end position="223"/>
    </location>
</feature>
<keyword evidence="9" id="KW-0521">NADP</keyword>
<dbReference type="EC" id="1.3.1.21" evidence="18"/>
<evidence type="ECO:0000256" key="8">
    <source>
        <dbReference type="ARBA" id="ARBA00022824"/>
    </source>
</evidence>
<comment type="caution">
    <text evidence="24">The sequence shown here is derived from an EMBL/GenBank/DDBJ whole genome shotgun (WGS) entry which is preliminary data.</text>
</comment>
<dbReference type="PROSITE" id="PS01018">
    <property type="entry name" value="STEROL_REDUCT_2"/>
    <property type="match status" value="1"/>
</dbReference>
<evidence type="ECO:0000256" key="6">
    <source>
        <dbReference type="ARBA" id="ARBA00022692"/>
    </source>
</evidence>
<evidence type="ECO:0000256" key="4">
    <source>
        <dbReference type="ARBA" id="ARBA00022516"/>
    </source>
</evidence>
<dbReference type="Pfam" id="PF01222">
    <property type="entry name" value="ERG4_ERG24"/>
    <property type="match status" value="1"/>
</dbReference>
<evidence type="ECO:0000256" key="9">
    <source>
        <dbReference type="ARBA" id="ARBA00022857"/>
    </source>
</evidence>
<evidence type="ECO:0000256" key="2">
    <source>
        <dbReference type="ARBA" id="ARBA00004770"/>
    </source>
</evidence>
<keyword evidence="6 23" id="KW-0812">Transmembrane</keyword>
<keyword evidence="13" id="KW-0756">Sterol biosynthesis</keyword>
<comment type="similarity">
    <text evidence="3">Belongs to the ERG4/ERG24 family.</text>
</comment>